<dbReference type="InterPro" id="IPR018200">
    <property type="entry name" value="USP_CS"/>
</dbReference>
<evidence type="ECO:0000313" key="5">
    <source>
        <dbReference type="Proteomes" id="UP000596742"/>
    </source>
</evidence>
<feature type="non-terminal residue" evidence="4">
    <location>
        <position position="59"/>
    </location>
</feature>
<comment type="catalytic activity">
    <reaction evidence="1">
        <text>Thiol-dependent hydrolysis of ester, thioester, amide, peptide and isopeptide bonds formed by the C-terminal Gly of ubiquitin (a 76-residue protein attached to proteins as an intracellular targeting signal).</text>
        <dbReference type="EC" id="3.4.19.12"/>
    </reaction>
</comment>
<dbReference type="InterPro" id="IPR028889">
    <property type="entry name" value="USP"/>
</dbReference>
<accession>A0A8B6DNG6</accession>
<organism evidence="4 5">
    <name type="scientific">Mytilus galloprovincialis</name>
    <name type="common">Mediterranean mussel</name>
    <dbReference type="NCBI Taxonomy" id="29158"/>
    <lineage>
        <taxon>Eukaryota</taxon>
        <taxon>Metazoa</taxon>
        <taxon>Spiralia</taxon>
        <taxon>Lophotrochozoa</taxon>
        <taxon>Mollusca</taxon>
        <taxon>Bivalvia</taxon>
        <taxon>Autobranchia</taxon>
        <taxon>Pteriomorphia</taxon>
        <taxon>Mytilida</taxon>
        <taxon>Mytiloidea</taxon>
        <taxon>Mytilidae</taxon>
        <taxon>Mytilinae</taxon>
        <taxon>Mytilus</taxon>
    </lineage>
</organism>
<dbReference type="OrthoDB" id="265776at2759"/>
<dbReference type="GO" id="GO:0016579">
    <property type="term" value="P:protein deubiquitination"/>
    <property type="evidence" value="ECO:0007669"/>
    <property type="project" value="InterPro"/>
</dbReference>
<dbReference type="Pfam" id="PF00443">
    <property type="entry name" value="UCH"/>
    <property type="match status" value="1"/>
</dbReference>
<dbReference type="PANTHER" id="PTHR21646:SF46">
    <property type="entry name" value="UBIQUITIN CARBOXYL-TERMINAL HYDROLASE"/>
    <property type="match status" value="1"/>
</dbReference>
<evidence type="ECO:0000256" key="2">
    <source>
        <dbReference type="ARBA" id="ARBA00012759"/>
    </source>
</evidence>
<keyword evidence="4" id="KW-0378">Hydrolase</keyword>
<evidence type="ECO:0000259" key="3">
    <source>
        <dbReference type="PROSITE" id="PS50235"/>
    </source>
</evidence>
<dbReference type="PROSITE" id="PS00973">
    <property type="entry name" value="USP_2"/>
    <property type="match status" value="1"/>
</dbReference>
<proteinExistence type="predicted"/>
<evidence type="ECO:0000256" key="1">
    <source>
        <dbReference type="ARBA" id="ARBA00000707"/>
    </source>
</evidence>
<sequence length="59" mass="6868">SVVQSPTTTKSKYNLYGISNHYGTMDGGHYTAFCRNPCTKRWYKYDDEQVYDMSESDVK</sequence>
<dbReference type="InterPro" id="IPR050185">
    <property type="entry name" value="Ub_carboxyl-term_hydrolase"/>
</dbReference>
<evidence type="ECO:0000313" key="4">
    <source>
        <dbReference type="EMBL" id="VDI21186.1"/>
    </source>
</evidence>
<gene>
    <name evidence="4" type="ORF">MGAL_10B008987</name>
</gene>
<protein>
    <recommendedName>
        <fullName evidence="2">ubiquitinyl hydrolase 1</fullName>
        <ecNumber evidence="2">3.4.19.12</ecNumber>
    </recommendedName>
</protein>
<comment type="caution">
    <text evidence="4">The sequence shown here is derived from an EMBL/GenBank/DDBJ whole genome shotgun (WGS) entry which is preliminary data.</text>
</comment>
<dbReference type="GO" id="GO:0004843">
    <property type="term" value="F:cysteine-type deubiquitinase activity"/>
    <property type="evidence" value="ECO:0007669"/>
    <property type="project" value="UniProtKB-EC"/>
</dbReference>
<feature type="non-terminal residue" evidence="4">
    <location>
        <position position="1"/>
    </location>
</feature>
<dbReference type="Gene3D" id="3.90.70.10">
    <property type="entry name" value="Cysteine proteinases"/>
    <property type="match status" value="1"/>
</dbReference>
<reference evidence="4" key="1">
    <citation type="submission" date="2018-11" db="EMBL/GenBank/DDBJ databases">
        <authorList>
            <person name="Alioto T."/>
            <person name="Alioto T."/>
        </authorList>
    </citation>
    <scope>NUCLEOTIDE SEQUENCE</scope>
</reference>
<dbReference type="EMBL" id="UYJE01003663">
    <property type="protein sequence ID" value="VDI21186.1"/>
    <property type="molecule type" value="Genomic_DNA"/>
</dbReference>
<dbReference type="InterPro" id="IPR001394">
    <property type="entry name" value="Peptidase_C19_UCH"/>
</dbReference>
<dbReference type="AlphaFoldDB" id="A0A8B6DNG6"/>
<dbReference type="SUPFAM" id="SSF54001">
    <property type="entry name" value="Cysteine proteinases"/>
    <property type="match status" value="1"/>
</dbReference>
<dbReference type="InterPro" id="IPR038765">
    <property type="entry name" value="Papain-like_cys_pep_sf"/>
</dbReference>
<dbReference type="Proteomes" id="UP000596742">
    <property type="component" value="Unassembled WGS sequence"/>
</dbReference>
<dbReference type="EC" id="3.4.19.12" evidence="2"/>
<name>A0A8B6DNG6_MYTGA</name>
<feature type="domain" description="USP" evidence="3">
    <location>
        <begin position="1"/>
        <end position="59"/>
    </location>
</feature>
<dbReference type="PANTHER" id="PTHR21646">
    <property type="entry name" value="UBIQUITIN CARBOXYL-TERMINAL HYDROLASE"/>
    <property type="match status" value="1"/>
</dbReference>
<dbReference type="PROSITE" id="PS50235">
    <property type="entry name" value="USP_3"/>
    <property type="match status" value="1"/>
</dbReference>
<keyword evidence="5" id="KW-1185">Reference proteome</keyword>